<dbReference type="PROSITE" id="PS50088">
    <property type="entry name" value="ANK_REPEAT"/>
    <property type="match status" value="1"/>
</dbReference>
<evidence type="ECO:0000256" key="4">
    <source>
        <dbReference type="SAM" id="MobiDB-lite"/>
    </source>
</evidence>
<keyword evidence="2 3" id="KW-0040">ANK repeat</keyword>
<evidence type="ECO:0000313" key="5">
    <source>
        <dbReference type="EMBL" id="ATY61912.1"/>
    </source>
</evidence>
<dbReference type="SMART" id="SM00248">
    <property type="entry name" value="ANK"/>
    <property type="match status" value="12"/>
</dbReference>
<evidence type="ECO:0000313" key="6">
    <source>
        <dbReference type="Proteomes" id="UP000323067"/>
    </source>
</evidence>
<dbReference type="OrthoDB" id="4868887at2759"/>
<sequence>MNTKPNQLAKTVHLSTGATTANHPKPCPWSRCPDAILQAVAARLANRADISRLARASRQCHRAANPVLYAFDLRDDNSRASALLWACCLSKADTARMALAAGADPNAEWPPSLWQMLERHAPRFDPARGASTRNALYVVASLGDVDMARLLIEAGGVDFSKPVQYPAEAARGCVGQPVRYEDPPLFSAISMDCAELLHFFLQTYGDDVRDLSGCTMLTRAVREQRPAAIRTILRNEDCSDPLGAGDVNGLIQAVYKGDAGLVRLILAKSRSDPNVIRRRHDDSRCHGGIHGQTPLVVAVCHGHEDVVRVLCADPRVDINLAGPNHRAPVFYALTQHHWGLVDVLLGHGAAYDAELAFELACLHRQRDWMVRLVRATTFDETRLEYWYKMGRSLLRESAAHWSEVELELDKKRAVFAKNWRRDTALPWVNHRPTKDDAGNMCDFLRLPDVVQCEIADWVWSWSRYDYSSLLRTCEYCRVLLQQRLYRRNISQNSASCLVWALQRFQTDNDITVCGTVAHAIKAGADVDMAWNFIPELRLQTIRWRRDLSEMNLISKLKDDDEQRAWDPLRKRLGTSPISLLGMAAFRNNTELAQILLEAGSRIDYAPCPGFPPIIVAVLSGRCKMTEFLIEKGAKLNVWTPDGDGPLAAAVYVNSAECVEALLAVIEDADEKDAIEDINEEESSRPTALIRAASDGHEDFVRRLLGRAEVNPNRMWIRDEDLWLTPLTVACLAGSVACVQLLCQDERTDLKRMDSYTATALLTAVRAASWDVAFYLLGLERLRQHRWREVGEFLFSHEPSYKLSPGYHYDARAVEFATELIRRVHMTDEIATSWKQIATGSVKRHIVKLIDLELARKLMIPPCSAERFQPLMHMYKE</sequence>
<accession>A0A2H4SFM7</accession>
<evidence type="ECO:0000256" key="2">
    <source>
        <dbReference type="ARBA" id="ARBA00023043"/>
    </source>
</evidence>
<dbReference type="PANTHER" id="PTHR24198:SF165">
    <property type="entry name" value="ANKYRIN REPEAT-CONTAINING PROTEIN-RELATED"/>
    <property type="match status" value="1"/>
</dbReference>
<feature type="region of interest" description="Disordered" evidence="4">
    <location>
        <begin position="1"/>
        <end position="23"/>
    </location>
</feature>
<dbReference type="InterPro" id="IPR036770">
    <property type="entry name" value="Ankyrin_rpt-contain_sf"/>
</dbReference>
<proteinExistence type="predicted"/>
<feature type="compositionally biased region" description="Polar residues" evidence="4">
    <location>
        <begin position="1"/>
        <end position="22"/>
    </location>
</feature>
<name>A0A2H4SFM7_CORMI</name>
<evidence type="ECO:0000256" key="1">
    <source>
        <dbReference type="ARBA" id="ARBA00022737"/>
    </source>
</evidence>
<dbReference type="Gene3D" id="1.25.40.20">
    <property type="entry name" value="Ankyrin repeat-containing domain"/>
    <property type="match status" value="3"/>
</dbReference>
<keyword evidence="1" id="KW-0677">Repeat</keyword>
<feature type="repeat" description="ANK" evidence="3">
    <location>
        <begin position="608"/>
        <end position="640"/>
    </location>
</feature>
<dbReference type="AlphaFoldDB" id="A0A2H4SFM7"/>
<dbReference type="VEuPathDB" id="FungiDB:CCM_06574"/>
<dbReference type="SUPFAM" id="SSF48403">
    <property type="entry name" value="Ankyrin repeat"/>
    <property type="match status" value="2"/>
</dbReference>
<dbReference type="Proteomes" id="UP000323067">
    <property type="component" value="Chromosome vii"/>
</dbReference>
<dbReference type="PANTHER" id="PTHR24198">
    <property type="entry name" value="ANKYRIN REPEAT AND PROTEIN KINASE DOMAIN-CONTAINING PROTEIN"/>
    <property type="match status" value="1"/>
</dbReference>
<evidence type="ECO:0000256" key="3">
    <source>
        <dbReference type="PROSITE-ProRule" id="PRU00023"/>
    </source>
</evidence>
<dbReference type="InterPro" id="IPR002110">
    <property type="entry name" value="Ankyrin_rpt"/>
</dbReference>
<protein>
    <submittedName>
        <fullName evidence="5">Ankyrin repeat-containing</fullName>
    </submittedName>
</protein>
<reference evidence="5 6" key="1">
    <citation type="journal article" date="2017" name="BMC Genomics">
        <title>Chromosome level assembly and secondary metabolite potential of the parasitic fungus Cordyceps militaris.</title>
        <authorList>
            <person name="Kramer G.J."/>
            <person name="Nodwell J.R."/>
        </authorList>
    </citation>
    <scope>NUCLEOTIDE SEQUENCE [LARGE SCALE GENOMIC DNA]</scope>
    <source>
        <strain evidence="5 6">ATCC 34164</strain>
    </source>
</reference>
<dbReference type="Pfam" id="PF12796">
    <property type="entry name" value="Ank_2"/>
    <property type="match status" value="2"/>
</dbReference>
<organism evidence="5 6">
    <name type="scientific">Cordyceps militaris</name>
    <name type="common">Caterpillar fungus</name>
    <name type="synonym">Clavaria militaris</name>
    <dbReference type="NCBI Taxonomy" id="73501"/>
    <lineage>
        <taxon>Eukaryota</taxon>
        <taxon>Fungi</taxon>
        <taxon>Dikarya</taxon>
        <taxon>Ascomycota</taxon>
        <taxon>Pezizomycotina</taxon>
        <taxon>Sordariomycetes</taxon>
        <taxon>Hypocreomycetidae</taxon>
        <taxon>Hypocreales</taxon>
        <taxon>Cordycipitaceae</taxon>
        <taxon>Cordyceps</taxon>
    </lineage>
</organism>
<dbReference type="EMBL" id="CP023324">
    <property type="protein sequence ID" value="ATY61912.1"/>
    <property type="molecule type" value="Genomic_DNA"/>
</dbReference>
<dbReference type="VEuPathDB" id="FungiDB:A9K55_008869"/>
<gene>
    <name evidence="5" type="ORF">A9K55_008869</name>
</gene>